<name>A0AAV8ZKU2_9CUCU</name>
<feature type="region of interest" description="Disordered" evidence="1">
    <location>
        <begin position="1"/>
        <end position="33"/>
    </location>
</feature>
<evidence type="ECO:0000313" key="2">
    <source>
        <dbReference type="EMBL" id="KAJ8965952.1"/>
    </source>
</evidence>
<reference evidence="2" key="1">
    <citation type="journal article" date="2023" name="Insect Mol. Biol.">
        <title>Genome sequencing provides insights into the evolution of gene families encoding plant cell wall-degrading enzymes in longhorned beetles.</title>
        <authorList>
            <person name="Shin N.R."/>
            <person name="Okamura Y."/>
            <person name="Kirsch R."/>
            <person name="Pauchet Y."/>
        </authorList>
    </citation>
    <scope>NUCLEOTIDE SEQUENCE</scope>
    <source>
        <strain evidence="2">RBIC_L_NR</strain>
    </source>
</reference>
<proteinExistence type="predicted"/>
<evidence type="ECO:0000256" key="1">
    <source>
        <dbReference type="SAM" id="MobiDB-lite"/>
    </source>
</evidence>
<sequence>MDQSDQEVMSDEDNHYADTDYDDTDGDSVDVITTDCCDENSQKAENCSEGTSNNNKFSIDSILGLSKVGKHECKIDKDVESVKKIRLYWLTERNCGGVLYQSILELQQYGRPDPLPPDPGLLEYLPGPKMSPNHSPSDPSYVPYHLQQGSTPSSLLYANWLGSSPENKNSSHIFGLQAIRYCNENIQIS</sequence>
<comment type="caution">
    <text evidence="2">The sequence shown here is derived from an EMBL/GenBank/DDBJ whole genome shotgun (WGS) entry which is preliminary data.</text>
</comment>
<dbReference type="AlphaFoldDB" id="A0AAV8ZKU2"/>
<evidence type="ECO:0000313" key="3">
    <source>
        <dbReference type="Proteomes" id="UP001162156"/>
    </source>
</evidence>
<feature type="compositionally biased region" description="Acidic residues" evidence="1">
    <location>
        <begin position="1"/>
        <end position="11"/>
    </location>
</feature>
<gene>
    <name evidence="2" type="ORF">NQ314_003827</name>
</gene>
<dbReference type="EMBL" id="JANEYF010001115">
    <property type="protein sequence ID" value="KAJ8965952.1"/>
    <property type="molecule type" value="Genomic_DNA"/>
</dbReference>
<keyword evidence="3" id="KW-1185">Reference proteome</keyword>
<protein>
    <submittedName>
        <fullName evidence="2">Uncharacterized protein</fullName>
    </submittedName>
</protein>
<dbReference type="Proteomes" id="UP001162156">
    <property type="component" value="Unassembled WGS sequence"/>
</dbReference>
<organism evidence="2 3">
    <name type="scientific">Rhamnusium bicolor</name>
    <dbReference type="NCBI Taxonomy" id="1586634"/>
    <lineage>
        <taxon>Eukaryota</taxon>
        <taxon>Metazoa</taxon>
        <taxon>Ecdysozoa</taxon>
        <taxon>Arthropoda</taxon>
        <taxon>Hexapoda</taxon>
        <taxon>Insecta</taxon>
        <taxon>Pterygota</taxon>
        <taxon>Neoptera</taxon>
        <taxon>Endopterygota</taxon>
        <taxon>Coleoptera</taxon>
        <taxon>Polyphaga</taxon>
        <taxon>Cucujiformia</taxon>
        <taxon>Chrysomeloidea</taxon>
        <taxon>Cerambycidae</taxon>
        <taxon>Lepturinae</taxon>
        <taxon>Rhagiini</taxon>
        <taxon>Rhamnusium</taxon>
    </lineage>
</organism>
<feature type="compositionally biased region" description="Acidic residues" evidence="1">
    <location>
        <begin position="19"/>
        <end position="28"/>
    </location>
</feature>
<accession>A0AAV8ZKU2</accession>